<reference evidence="1 2" key="1">
    <citation type="submission" date="2023-10" db="EMBL/GenBank/DDBJ databases">
        <title>Draft Genome Sequence of Bacillus thuringiensis serovar. toumanoffi 4059: Identification of a Novel Cry Protein Candidate.</title>
        <authorList>
            <person name="Murdoch R.W."/>
            <person name="Gemler B."/>
            <person name="Heater B.S."/>
        </authorList>
    </citation>
    <scope>NUCLEOTIDE SEQUENCE [LARGE SCALE GENOMIC DNA]</scope>
    <source>
        <strain evidence="1 2">4059</strain>
    </source>
</reference>
<sequence length="44" mass="5217">MNICSFLILYMDKTKQAKINFWKKIQPTYPCSQQAILEGLMKHI</sequence>
<dbReference type="AlphaFoldDB" id="A0ABD5HRS7"/>
<organism evidence="1 2">
    <name type="scientific">Bacillus thuringiensis serovar toumanoffi</name>
    <dbReference type="NCBI Taxonomy" id="180862"/>
    <lineage>
        <taxon>Bacteria</taxon>
        <taxon>Bacillati</taxon>
        <taxon>Bacillota</taxon>
        <taxon>Bacilli</taxon>
        <taxon>Bacillales</taxon>
        <taxon>Bacillaceae</taxon>
        <taxon>Bacillus</taxon>
        <taxon>Bacillus cereus group</taxon>
    </lineage>
</organism>
<protein>
    <submittedName>
        <fullName evidence="1">Uncharacterized protein</fullName>
    </submittedName>
</protein>
<gene>
    <name evidence="1" type="ORF">BTTOUR_02045</name>
</gene>
<proteinExistence type="predicted"/>
<comment type="caution">
    <text evidence="1">The sequence shown here is derived from an EMBL/GenBank/DDBJ whole genome shotgun (WGS) entry which is preliminary data.</text>
</comment>
<evidence type="ECO:0000313" key="1">
    <source>
        <dbReference type="EMBL" id="MDW9207599.1"/>
    </source>
</evidence>
<evidence type="ECO:0000313" key="2">
    <source>
        <dbReference type="Proteomes" id="UP001272716"/>
    </source>
</evidence>
<dbReference type="EMBL" id="JAWQCK010000001">
    <property type="protein sequence ID" value="MDW9207599.1"/>
    <property type="molecule type" value="Genomic_DNA"/>
</dbReference>
<accession>A0ABD5HRS7</accession>
<dbReference type="Proteomes" id="UP001272716">
    <property type="component" value="Unassembled WGS sequence"/>
</dbReference>
<name>A0ABD5HRS7_BACTU</name>